<dbReference type="Pfam" id="PF25815">
    <property type="entry name" value="CTHRC1_C"/>
    <property type="match status" value="1"/>
</dbReference>
<dbReference type="EMBL" id="CACRXK020000959">
    <property type="protein sequence ID" value="CAB3986066.1"/>
    <property type="molecule type" value="Genomic_DNA"/>
</dbReference>
<dbReference type="AlphaFoldDB" id="A0A7D9HMD6"/>
<proteinExistence type="predicted"/>
<evidence type="ECO:0000313" key="2">
    <source>
        <dbReference type="EMBL" id="CAB3986066.1"/>
    </source>
</evidence>
<dbReference type="Proteomes" id="UP001152795">
    <property type="component" value="Unassembled WGS sequence"/>
</dbReference>
<comment type="caution">
    <text evidence="2">The sequence shown here is derived from an EMBL/GenBank/DDBJ whole genome shotgun (WGS) entry which is preliminary data.</text>
</comment>
<protein>
    <recommendedName>
        <fullName evidence="1">CTHRC1 C-terminal domain-containing protein</fullName>
    </recommendedName>
</protein>
<reference evidence="2" key="1">
    <citation type="submission" date="2020-04" db="EMBL/GenBank/DDBJ databases">
        <authorList>
            <person name="Alioto T."/>
            <person name="Alioto T."/>
            <person name="Gomez Garrido J."/>
        </authorList>
    </citation>
    <scope>NUCLEOTIDE SEQUENCE</scope>
    <source>
        <strain evidence="2">A484AB</strain>
    </source>
</reference>
<feature type="domain" description="CTHRC1 C-terminal" evidence="1">
    <location>
        <begin position="71"/>
        <end position="145"/>
    </location>
</feature>
<evidence type="ECO:0000313" key="3">
    <source>
        <dbReference type="Proteomes" id="UP001152795"/>
    </source>
</evidence>
<accession>A0A7D9HMD6</accession>
<dbReference type="OrthoDB" id="5985978at2759"/>
<evidence type="ECO:0000259" key="1">
    <source>
        <dbReference type="Pfam" id="PF25815"/>
    </source>
</evidence>
<dbReference type="InterPro" id="IPR057873">
    <property type="entry name" value="CTHRC1_C"/>
</dbReference>
<name>A0A7D9HMD6_PARCT</name>
<keyword evidence="3" id="KW-1185">Reference proteome</keyword>
<gene>
    <name evidence="2" type="ORF">PACLA_8A009046</name>
</gene>
<organism evidence="2 3">
    <name type="scientific">Paramuricea clavata</name>
    <name type="common">Red gorgonian</name>
    <name type="synonym">Violescent sea-whip</name>
    <dbReference type="NCBI Taxonomy" id="317549"/>
    <lineage>
        <taxon>Eukaryota</taxon>
        <taxon>Metazoa</taxon>
        <taxon>Cnidaria</taxon>
        <taxon>Anthozoa</taxon>
        <taxon>Octocorallia</taxon>
        <taxon>Malacalcyonacea</taxon>
        <taxon>Plexauridae</taxon>
        <taxon>Paramuricea</taxon>
    </lineage>
</organism>
<sequence>MKQSIISIGLILFSIAVLYAKATSTCSCSCGGHDESRPRQAPLVKQCTFKNLDDGQDKGQIQDMLSTLVSITINGKECSSPAPIDAVIYANGVSNLNHHRPGTLDGFCNNIPKGKVTVGLSVGKCTSYDGGDAYTCWNSVCRLIIEEIPSMQ</sequence>